<accession>F4WSG6</accession>
<evidence type="ECO:0000256" key="1">
    <source>
        <dbReference type="SAM" id="Coils"/>
    </source>
</evidence>
<dbReference type="eggNOG" id="KOG1003">
    <property type="taxonomic scope" value="Eukaryota"/>
</dbReference>
<dbReference type="InParanoid" id="F4WSG6"/>
<evidence type="ECO:0000313" key="3">
    <source>
        <dbReference type="Proteomes" id="UP000007755"/>
    </source>
</evidence>
<protein>
    <submittedName>
        <fullName evidence="2">Tropomyosin-1, isoforms 9A/A/B</fullName>
    </submittedName>
</protein>
<dbReference type="AlphaFoldDB" id="F4WSG6"/>
<evidence type="ECO:0000313" key="2">
    <source>
        <dbReference type="EMBL" id="EGI62883.1"/>
    </source>
</evidence>
<reference evidence="2" key="1">
    <citation type="submission" date="2011-02" db="EMBL/GenBank/DDBJ databases">
        <title>The genome of the leaf-cutting ant Acromyrmex echinatior suggests key adaptations to social evolution and fungus farming.</title>
        <authorList>
            <person name="Nygaard S."/>
            <person name="Zhang G."/>
        </authorList>
    </citation>
    <scope>NUCLEOTIDE SEQUENCE</scope>
</reference>
<dbReference type="STRING" id="103372.F4WSG6"/>
<keyword evidence="3" id="KW-1185">Reference proteome</keyword>
<organism evidence="3">
    <name type="scientific">Acromyrmex echinatior</name>
    <name type="common">Panamanian leafcutter ant</name>
    <name type="synonym">Acromyrmex octospinosus echinatior</name>
    <dbReference type="NCBI Taxonomy" id="103372"/>
    <lineage>
        <taxon>Eukaryota</taxon>
        <taxon>Metazoa</taxon>
        <taxon>Ecdysozoa</taxon>
        <taxon>Arthropoda</taxon>
        <taxon>Hexapoda</taxon>
        <taxon>Insecta</taxon>
        <taxon>Pterygota</taxon>
        <taxon>Neoptera</taxon>
        <taxon>Endopterygota</taxon>
        <taxon>Hymenoptera</taxon>
        <taxon>Apocrita</taxon>
        <taxon>Aculeata</taxon>
        <taxon>Formicoidea</taxon>
        <taxon>Formicidae</taxon>
        <taxon>Myrmicinae</taxon>
        <taxon>Acromyrmex</taxon>
    </lineage>
</organism>
<dbReference type="EMBL" id="GL888321">
    <property type="protein sequence ID" value="EGI62883.1"/>
    <property type="molecule type" value="Genomic_DNA"/>
</dbReference>
<sequence length="71" mass="8640">MSAQVQGTLLDVLKKKMRQTKEEMEKYKDECEEYQRRLQVEVMRREETVSKKPPNRFNILSYKMQWQALVS</sequence>
<name>F4WSG6_ACREC</name>
<keyword evidence="1" id="KW-0175">Coiled coil</keyword>
<proteinExistence type="predicted"/>
<feature type="coiled-coil region" evidence="1">
    <location>
        <begin position="10"/>
        <end position="44"/>
    </location>
</feature>
<gene>
    <name evidence="2" type="ORF">G5I_08797</name>
</gene>
<dbReference type="Proteomes" id="UP000007755">
    <property type="component" value="Unassembled WGS sequence"/>
</dbReference>